<feature type="transmembrane region" description="Helical" evidence="8">
    <location>
        <begin position="120"/>
        <end position="136"/>
    </location>
</feature>
<dbReference type="Pfam" id="PF07670">
    <property type="entry name" value="Gate"/>
    <property type="match status" value="1"/>
</dbReference>
<keyword evidence="13" id="KW-1185">Reference proteome</keyword>
<comment type="similarity">
    <text evidence="2">Belongs to the concentrative nucleoside transporter (CNT) (TC 2.A.41) family.</text>
</comment>
<name>A0A5B9W944_9BACT</name>
<feature type="transmembrane region" description="Helical" evidence="8">
    <location>
        <begin position="239"/>
        <end position="265"/>
    </location>
</feature>
<feature type="compositionally biased region" description="Low complexity" evidence="7">
    <location>
        <begin position="60"/>
        <end position="78"/>
    </location>
</feature>
<evidence type="ECO:0000256" key="4">
    <source>
        <dbReference type="ARBA" id="ARBA00022692"/>
    </source>
</evidence>
<dbReference type="GO" id="GO:0005886">
    <property type="term" value="C:plasma membrane"/>
    <property type="evidence" value="ECO:0007669"/>
    <property type="project" value="UniProtKB-SubCell"/>
</dbReference>
<evidence type="ECO:0000256" key="1">
    <source>
        <dbReference type="ARBA" id="ARBA00004651"/>
    </source>
</evidence>
<sequence length="515" mass="54695">MRRIRLTLTDPRRTNRDPGTSPAGARPRVCRPWRVGLLLLALYQVYAPAIAVAAQGAEDGPPTGSAASTGTAATRPGRPGVTVEPGPAEVRREYRLKVGSWTTRFSLPESIDLADVMDRARGVLGMLAIVGVAVFLSEDRRAISRRIVFWGLTLQCAFAVLVLRVPAGIRAMRAAGGAVESVLACAMEGAEFVFGKALVAPDGPAGFVFAFRVLPTVIFVAALFAALYYLHVMQWIVRLFAVVMAWFMGTSGAESLNVAASLFLGQTEAPLTIRPYLARLTRSELLTVMTSGMAHVSGGIMAVYFGYGVEPRHIITAVIMTAPGTILLSKLLLPETGKPETLGHTRPSSEVEDANILDAVARGTRDGLTLALNIAAMLIAILGLIALINLGLGQVGMSLQKILGWLLAPVAYLLGVPWEDCREIGGLLGTRTVLNEVIAFKELGAVKGSLYARSFDIASFALCGFANFSSIGIQLGGIGALVPDRRRDLAELGWRALLAGTMANFLSACIAGILL</sequence>
<feature type="transmembrane region" description="Helical" evidence="8">
    <location>
        <begin position="35"/>
        <end position="54"/>
    </location>
</feature>
<accession>A0A5B9W944</accession>
<evidence type="ECO:0000259" key="11">
    <source>
        <dbReference type="Pfam" id="PF07670"/>
    </source>
</evidence>
<reference evidence="12 13" key="1">
    <citation type="submission" date="2019-08" db="EMBL/GenBank/DDBJ databases">
        <title>Deep-cultivation of Planctomycetes and their phenomic and genomic characterization uncovers novel biology.</title>
        <authorList>
            <person name="Wiegand S."/>
            <person name="Jogler M."/>
            <person name="Boedeker C."/>
            <person name="Pinto D."/>
            <person name="Vollmers J."/>
            <person name="Rivas-Marin E."/>
            <person name="Kohn T."/>
            <person name="Peeters S.H."/>
            <person name="Heuer A."/>
            <person name="Rast P."/>
            <person name="Oberbeckmann S."/>
            <person name="Bunk B."/>
            <person name="Jeske O."/>
            <person name="Meyerdierks A."/>
            <person name="Storesund J.E."/>
            <person name="Kallscheuer N."/>
            <person name="Luecker S."/>
            <person name="Lage O.M."/>
            <person name="Pohl T."/>
            <person name="Merkel B.J."/>
            <person name="Hornburger P."/>
            <person name="Mueller R.-W."/>
            <person name="Bruemmer F."/>
            <person name="Labrenz M."/>
            <person name="Spormann A.M."/>
            <person name="Op den Camp H."/>
            <person name="Overmann J."/>
            <person name="Amann R."/>
            <person name="Jetten M.S.M."/>
            <person name="Mascher T."/>
            <person name="Medema M.H."/>
            <person name="Devos D.P."/>
            <person name="Kaster A.-K."/>
            <person name="Ovreas L."/>
            <person name="Rohde M."/>
            <person name="Galperin M.Y."/>
            <person name="Jogler C."/>
        </authorList>
    </citation>
    <scope>NUCLEOTIDE SEQUENCE [LARGE SCALE GENOMIC DNA]</scope>
    <source>
        <strain evidence="12 13">OJF2</strain>
    </source>
</reference>
<keyword evidence="5 8" id="KW-1133">Transmembrane helix</keyword>
<feature type="transmembrane region" description="Helical" evidence="8">
    <location>
        <begin position="370"/>
        <end position="390"/>
    </location>
</feature>
<dbReference type="PANTHER" id="PTHR10590">
    <property type="entry name" value="SODIUM/NUCLEOSIDE COTRANSPORTER"/>
    <property type="match status" value="1"/>
</dbReference>
<evidence type="ECO:0000256" key="6">
    <source>
        <dbReference type="ARBA" id="ARBA00023136"/>
    </source>
</evidence>
<feature type="transmembrane region" description="Helical" evidence="8">
    <location>
        <begin position="209"/>
        <end position="230"/>
    </location>
</feature>
<evidence type="ECO:0000313" key="13">
    <source>
        <dbReference type="Proteomes" id="UP000324233"/>
    </source>
</evidence>
<feature type="transmembrane region" description="Helical" evidence="8">
    <location>
        <begin position="494"/>
        <end position="514"/>
    </location>
</feature>
<dbReference type="Pfam" id="PF07662">
    <property type="entry name" value="Nucleos_tra2_C"/>
    <property type="match status" value="1"/>
</dbReference>
<feature type="domain" description="Nucleoside transporter/FeoB GTPase Gate" evidence="11">
    <location>
        <begin position="210"/>
        <end position="307"/>
    </location>
</feature>
<dbReference type="GO" id="GO:0005337">
    <property type="term" value="F:nucleoside transmembrane transporter activity"/>
    <property type="evidence" value="ECO:0007669"/>
    <property type="project" value="InterPro"/>
</dbReference>
<evidence type="ECO:0000259" key="10">
    <source>
        <dbReference type="Pfam" id="PF07662"/>
    </source>
</evidence>
<dbReference type="InterPro" id="IPR011642">
    <property type="entry name" value="Gate_dom"/>
</dbReference>
<feature type="transmembrane region" description="Helical" evidence="8">
    <location>
        <begin position="285"/>
        <end position="307"/>
    </location>
</feature>
<dbReference type="InterPro" id="IPR011657">
    <property type="entry name" value="CNT_C_dom"/>
</dbReference>
<dbReference type="KEGG" id="agv:OJF2_53040"/>
<dbReference type="RefSeq" id="WP_210420182.1">
    <property type="nucleotide sequence ID" value="NZ_CP042997.1"/>
</dbReference>
<proteinExistence type="inferred from homology"/>
<dbReference type="InterPro" id="IPR002668">
    <property type="entry name" value="CNT_N_dom"/>
</dbReference>
<evidence type="ECO:0000256" key="2">
    <source>
        <dbReference type="ARBA" id="ARBA00009033"/>
    </source>
</evidence>
<feature type="transmembrane region" description="Helical" evidence="8">
    <location>
        <begin position="457"/>
        <end position="482"/>
    </location>
</feature>
<dbReference type="Proteomes" id="UP000324233">
    <property type="component" value="Chromosome"/>
</dbReference>
<keyword evidence="3" id="KW-1003">Cell membrane</keyword>
<dbReference type="PANTHER" id="PTHR10590:SF4">
    <property type="entry name" value="SOLUTE CARRIER FAMILY 28 MEMBER 3"/>
    <property type="match status" value="1"/>
</dbReference>
<comment type="subcellular location">
    <subcellularLocation>
        <location evidence="1">Cell membrane</location>
        <topology evidence="1">Multi-pass membrane protein</topology>
    </subcellularLocation>
</comment>
<dbReference type="GO" id="GO:0015293">
    <property type="term" value="F:symporter activity"/>
    <property type="evidence" value="ECO:0007669"/>
    <property type="project" value="TreeGrafter"/>
</dbReference>
<evidence type="ECO:0000256" key="8">
    <source>
        <dbReference type="SAM" id="Phobius"/>
    </source>
</evidence>
<feature type="region of interest" description="Disordered" evidence="7">
    <location>
        <begin position="57"/>
        <end position="86"/>
    </location>
</feature>
<evidence type="ECO:0000256" key="7">
    <source>
        <dbReference type="SAM" id="MobiDB-lite"/>
    </source>
</evidence>
<evidence type="ECO:0000256" key="5">
    <source>
        <dbReference type="ARBA" id="ARBA00022989"/>
    </source>
</evidence>
<dbReference type="Pfam" id="PF01773">
    <property type="entry name" value="Nucleos_tra2_N"/>
    <property type="match status" value="1"/>
</dbReference>
<dbReference type="InterPro" id="IPR008276">
    <property type="entry name" value="C_nuclsd_transpt"/>
</dbReference>
<evidence type="ECO:0000313" key="12">
    <source>
        <dbReference type="EMBL" id="QEH36719.1"/>
    </source>
</evidence>
<feature type="domain" description="Concentrative nucleoside transporter N-terminal" evidence="9">
    <location>
        <begin position="124"/>
        <end position="196"/>
    </location>
</feature>
<dbReference type="AlphaFoldDB" id="A0A5B9W944"/>
<dbReference type="EMBL" id="CP042997">
    <property type="protein sequence ID" value="QEH36719.1"/>
    <property type="molecule type" value="Genomic_DNA"/>
</dbReference>
<feature type="domain" description="Concentrative nucleoside transporter C-terminal" evidence="10">
    <location>
        <begin position="313"/>
        <end position="512"/>
    </location>
</feature>
<evidence type="ECO:0000256" key="3">
    <source>
        <dbReference type="ARBA" id="ARBA00022475"/>
    </source>
</evidence>
<gene>
    <name evidence="12" type="primary">nupX</name>
    <name evidence="12" type="ORF">OJF2_53040</name>
</gene>
<protein>
    <submittedName>
        <fullName evidence="12">Nucleoside permease NupX</fullName>
    </submittedName>
</protein>
<feature type="transmembrane region" description="Helical" evidence="8">
    <location>
        <begin position="148"/>
        <end position="167"/>
    </location>
</feature>
<organism evidence="12 13">
    <name type="scientific">Aquisphaera giovannonii</name>
    <dbReference type="NCBI Taxonomy" id="406548"/>
    <lineage>
        <taxon>Bacteria</taxon>
        <taxon>Pseudomonadati</taxon>
        <taxon>Planctomycetota</taxon>
        <taxon>Planctomycetia</taxon>
        <taxon>Isosphaerales</taxon>
        <taxon>Isosphaeraceae</taxon>
        <taxon>Aquisphaera</taxon>
    </lineage>
</organism>
<feature type="region of interest" description="Disordered" evidence="7">
    <location>
        <begin position="1"/>
        <end position="27"/>
    </location>
</feature>
<evidence type="ECO:0000259" key="9">
    <source>
        <dbReference type="Pfam" id="PF01773"/>
    </source>
</evidence>
<keyword evidence="4 8" id="KW-0812">Transmembrane</keyword>
<keyword evidence="6 8" id="KW-0472">Membrane</keyword>